<proteinExistence type="predicted"/>
<dbReference type="EnsemblPlants" id="EMT21722">
    <property type="protein sequence ID" value="EMT21722"/>
    <property type="gene ID" value="F775_24025"/>
</dbReference>
<dbReference type="InterPro" id="IPR011676">
    <property type="entry name" value="DUF1618"/>
</dbReference>
<name>M8C3U3_AEGTA</name>
<evidence type="ECO:0000313" key="1">
    <source>
        <dbReference type="EnsemblPlants" id="EMT21722"/>
    </source>
</evidence>
<dbReference type="PANTHER" id="PTHR33074">
    <property type="entry name" value="EXPRESSED PROTEIN-RELATED"/>
    <property type="match status" value="1"/>
</dbReference>
<accession>M8C3U3</accession>
<organism evidence="1">
    <name type="scientific">Aegilops tauschii</name>
    <name type="common">Tausch's goatgrass</name>
    <name type="synonym">Aegilops squarrosa</name>
    <dbReference type="NCBI Taxonomy" id="37682"/>
    <lineage>
        <taxon>Eukaryota</taxon>
        <taxon>Viridiplantae</taxon>
        <taxon>Streptophyta</taxon>
        <taxon>Embryophyta</taxon>
        <taxon>Tracheophyta</taxon>
        <taxon>Spermatophyta</taxon>
        <taxon>Magnoliopsida</taxon>
        <taxon>Liliopsida</taxon>
        <taxon>Poales</taxon>
        <taxon>Poaceae</taxon>
        <taxon>BOP clade</taxon>
        <taxon>Pooideae</taxon>
        <taxon>Triticodae</taxon>
        <taxon>Triticeae</taxon>
        <taxon>Triticinae</taxon>
        <taxon>Aegilops</taxon>
    </lineage>
</organism>
<sequence>MSLKGYHEASLHPPAAYDAAAAATVWDWGEALLDKFAYMVHKKDHQKNHTSARCTFKRNLHDDRVVEVEMQDDACDAYRIAALAYDYFHPSHSGYYLCTYDSKDPRWRRTPAASPESPPPDDFVPGKVITIDSSMSSSGSPRGIMGWVDLWSGMLLSDVLTASDTLCTPLRYLPLPEPRQPENCLPLATDIAYFFRDIALANDSGIIRFVDLQEHEINSREIHGYNLPQSLFVSNPILSSHSDGVLYLLTNASSENTRMSKVIAVDLNQKKLLDEQIFDKQRPNPYMGTIISSYLMPAAAVSKEKEHMKRRAPMSMGSSRKKQPAFANPAAVGGKGDVGDAMDLSQ</sequence>
<dbReference type="PANTHER" id="PTHR33074:SF74">
    <property type="entry name" value="DUF1618 DOMAIN-CONTAINING PROTEIN"/>
    <property type="match status" value="1"/>
</dbReference>
<protein>
    <submittedName>
        <fullName evidence="1">Uncharacterized protein</fullName>
    </submittedName>
</protein>
<reference evidence="1" key="1">
    <citation type="submission" date="2015-06" db="UniProtKB">
        <authorList>
            <consortium name="EnsemblPlants"/>
        </authorList>
    </citation>
    <scope>IDENTIFICATION</scope>
</reference>
<dbReference type="Pfam" id="PF07762">
    <property type="entry name" value="DUF1618"/>
    <property type="match status" value="1"/>
</dbReference>
<dbReference type="AlphaFoldDB" id="M8C3U3"/>